<sequence length="89" mass="9646">MPGDSEMPHRLRSGMISRVRPYDDIGDPTQVGEPDGHGLFGVLDEDADGLLCHICGWRGSHLGLHAYKGHGMRARQYISSTAFVAPKGS</sequence>
<organism evidence="1 2">
    <name type="scientific">Terrabacter terrae</name>
    <dbReference type="NCBI Taxonomy" id="318434"/>
    <lineage>
        <taxon>Bacteria</taxon>
        <taxon>Bacillati</taxon>
        <taxon>Actinomycetota</taxon>
        <taxon>Actinomycetes</taxon>
        <taxon>Micrococcales</taxon>
        <taxon>Intrasporangiaceae</taxon>
        <taxon>Terrabacter</taxon>
    </lineage>
</organism>
<keyword evidence="2" id="KW-1185">Reference proteome</keyword>
<dbReference type="Proteomes" id="UP001501285">
    <property type="component" value="Unassembled WGS sequence"/>
</dbReference>
<accession>A0ABN2U5N4</accession>
<evidence type="ECO:0000313" key="2">
    <source>
        <dbReference type="Proteomes" id="UP001501285"/>
    </source>
</evidence>
<reference evidence="1 2" key="1">
    <citation type="journal article" date="2019" name="Int. J. Syst. Evol. Microbiol.">
        <title>The Global Catalogue of Microorganisms (GCM) 10K type strain sequencing project: providing services to taxonomists for standard genome sequencing and annotation.</title>
        <authorList>
            <consortium name="The Broad Institute Genomics Platform"/>
            <consortium name="The Broad Institute Genome Sequencing Center for Infectious Disease"/>
            <person name="Wu L."/>
            <person name="Ma J."/>
        </authorList>
    </citation>
    <scope>NUCLEOTIDE SEQUENCE [LARGE SCALE GENOMIC DNA]</scope>
    <source>
        <strain evidence="1 2">JCM 14283</strain>
    </source>
</reference>
<name>A0ABN2U5N4_9MICO</name>
<comment type="caution">
    <text evidence="1">The sequence shown here is derived from an EMBL/GenBank/DDBJ whole genome shotgun (WGS) entry which is preliminary data.</text>
</comment>
<proteinExistence type="predicted"/>
<evidence type="ECO:0000313" key="1">
    <source>
        <dbReference type="EMBL" id="GAA2028635.1"/>
    </source>
</evidence>
<protein>
    <submittedName>
        <fullName evidence="1">Uncharacterized protein</fullName>
    </submittedName>
</protein>
<gene>
    <name evidence="1" type="ORF">GCM10009740_17830</name>
</gene>
<dbReference type="EMBL" id="BAAANB010000014">
    <property type="protein sequence ID" value="GAA2028635.1"/>
    <property type="molecule type" value="Genomic_DNA"/>
</dbReference>